<evidence type="ECO:0000256" key="1">
    <source>
        <dbReference type="SAM" id="Phobius"/>
    </source>
</evidence>
<proteinExistence type="predicted"/>
<dbReference type="EMBL" id="JAQIZZ010000008">
    <property type="protein sequence ID" value="KAJ5525201.1"/>
    <property type="molecule type" value="Genomic_DNA"/>
</dbReference>
<organism evidence="2 3">
    <name type="scientific">Penicillium frequentans</name>
    <dbReference type="NCBI Taxonomy" id="3151616"/>
    <lineage>
        <taxon>Eukaryota</taxon>
        <taxon>Fungi</taxon>
        <taxon>Dikarya</taxon>
        <taxon>Ascomycota</taxon>
        <taxon>Pezizomycotina</taxon>
        <taxon>Eurotiomycetes</taxon>
        <taxon>Eurotiomycetidae</taxon>
        <taxon>Eurotiales</taxon>
        <taxon>Aspergillaceae</taxon>
        <taxon>Penicillium</taxon>
    </lineage>
</organism>
<evidence type="ECO:0000313" key="2">
    <source>
        <dbReference type="EMBL" id="KAJ5525201.1"/>
    </source>
</evidence>
<evidence type="ECO:0000313" key="3">
    <source>
        <dbReference type="Proteomes" id="UP001220324"/>
    </source>
</evidence>
<name>A0AAD6G9J0_9EURO</name>
<feature type="transmembrane region" description="Helical" evidence="1">
    <location>
        <begin position="68"/>
        <end position="89"/>
    </location>
</feature>
<reference evidence="2 3" key="1">
    <citation type="journal article" date="2023" name="IMA Fungus">
        <title>Comparative genomic study of the Penicillium genus elucidates a diverse pangenome and 15 lateral gene transfer events.</title>
        <authorList>
            <person name="Petersen C."/>
            <person name="Sorensen T."/>
            <person name="Nielsen M.R."/>
            <person name="Sondergaard T.E."/>
            <person name="Sorensen J.L."/>
            <person name="Fitzpatrick D.A."/>
            <person name="Frisvad J.C."/>
            <person name="Nielsen K.L."/>
        </authorList>
    </citation>
    <scope>NUCLEOTIDE SEQUENCE [LARGE SCALE GENOMIC DNA]</scope>
    <source>
        <strain evidence="2 3">IBT 35679</strain>
    </source>
</reference>
<feature type="transmembrane region" description="Helical" evidence="1">
    <location>
        <begin position="32"/>
        <end position="56"/>
    </location>
</feature>
<gene>
    <name evidence="2" type="ORF">N7494_011851</name>
</gene>
<sequence>MSAEALATLLAQPALPAPPGVTPNFDNPPKSNTIAWVVTTLCLVIATICLSLRLFARVWLEKKMRAEEVLMICAYGTYCGTAYVAYAWIYSPGYFVHTWNLRNEDLIRPLYVSESHLWMLLFSSSSPDQNRDLTGLV</sequence>
<dbReference type="AlphaFoldDB" id="A0AAD6G9J0"/>
<keyword evidence="1" id="KW-1133">Transmembrane helix</keyword>
<keyword evidence="1" id="KW-0812">Transmembrane</keyword>
<comment type="caution">
    <text evidence="2">The sequence shown here is derived from an EMBL/GenBank/DDBJ whole genome shotgun (WGS) entry which is preliminary data.</text>
</comment>
<evidence type="ECO:0008006" key="4">
    <source>
        <dbReference type="Google" id="ProtNLM"/>
    </source>
</evidence>
<dbReference type="Proteomes" id="UP001220324">
    <property type="component" value="Unassembled WGS sequence"/>
</dbReference>
<keyword evidence="3" id="KW-1185">Reference proteome</keyword>
<accession>A0AAD6G9J0</accession>
<keyword evidence="1" id="KW-0472">Membrane</keyword>
<protein>
    <recommendedName>
        <fullName evidence="4">Integral membrane protein</fullName>
    </recommendedName>
</protein>